<feature type="compositionally biased region" description="Low complexity" evidence="1">
    <location>
        <begin position="240"/>
        <end position="259"/>
    </location>
</feature>
<protein>
    <recommendedName>
        <fullName evidence="3">DUF4328 domain-containing protein</fullName>
    </recommendedName>
</protein>
<feature type="transmembrane region" description="Helical" evidence="2">
    <location>
        <begin position="73"/>
        <end position="97"/>
    </location>
</feature>
<keyword evidence="5" id="KW-1185">Reference proteome</keyword>
<evidence type="ECO:0000256" key="1">
    <source>
        <dbReference type="SAM" id="MobiDB-lite"/>
    </source>
</evidence>
<dbReference type="EMBL" id="FNFB01000025">
    <property type="protein sequence ID" value="SDL63851.1"/>
    <property type="molecule type" value="Genomic_DNA"/>
</dbReference>
<feature type="transmembrane region" description="Helical" evidence="2">
    <location>
        <begin position="157"/>
        <end position="177"/>
    </location>
</feature>
<dbReference type="Proteomes" id="UP000198683">
    <property type="component" value="Unassembled WGS sequence"/>
</dbReference>
<accession>A0A1G9LQ53</accession>
<organism evidence="4 5">
    <name type="scientific">Nonomuraea maritima</name>
    <dbReference type="NCBI Taxonomy" id="683260"/>
    <lineage>
        <taxon>Bacteria</taxon>
        <taxon>Bacillati</taxon>
        <taxon>Actinomycetota</taxon>
        <taxon>Actinomycetes</taxon>
        <taxon>Streptosporangiales</taxon>
        <taxon>Streptosporangiaceae</taxon>
        <taxon>Nonomuraea</taxon>
    </lineage>
</organism>
<dbReference type="InterPro" id="IPR025565">
    <property type="entry name" value="DUF4328"/>
</dbReference>
<proteinExistence type="predicted"/>
<dbReference type="Pfam" id="PF14219">
    <property type="entry name" value="DUF4328"/>
    <property type="match status" value="1"/>
</dbReference>
<feature type="domain" description="DUF4328" evidence="3">
    <location>
        <begin position="62"/>
        <end position="214"/>
    </location>
</feature>
<evidence type="ECO:0000256" key="2">
    <source>
        <dbReference type="SAM" id="Phobius"/>
    </source>
</evidence>
<feature type="transmembrane region" description="Helical" evidence="2">
    <location>
        <begin position="189"/>
        <end position="210"/>
    </location>
</feature>
<dbReference type="AlphaFoldDB" id="A0A1G9LQ53"/>
<feature type="region of interest" description="Disordered" evidence="1">
    <location>
        <begin position="225"/>
        <end position="277"/>
    </location>
</feature>
<keyword evidence="2" id="KW-0812">Transmembrane</keyword>
<evidence type="ECO:0000313" key="5">
    <source>
        <dbReference type="Proteomes" id="UP000198683"/>
    </source>
</evidence>
<keyword evidence="2" id="KW-0472">Membrane</keyword>
<feature type="compositionally biased region" description="Pro residues" evidence="1">
    <location>
        <begin position="267"/>
        <end position="277"/>
    </location>
</feature>
<sequence>MYPPPPSFHGYPPPPSPLRPVRGLALFAMITLVCHALVGVVAATIDLWYASLVDRLIVDLDSVSEAEIETGDLVYGLSGVLEVLAYAITAVAFLVWLYRVRTNAEVLSPDGHRRSRPWVIFGWIVPIICFWFPKQIVDDIWYASARTPRPSKALPNAWWAIWISVTLATQVASRLLLRADDLESMAAAARFDVVSIAFMIIAALLATGVISRITHAQEEHRSAAAAGLPPFGTPPPGALGRTPFGGTPGHTPFGDTTPGTYGGRPPGGTPPGGYPNY</sequence>
<reference evidence="4 5" key="1">
    <citation type="submission" date="2016-10" db="EMBL/GenBank/DDBJ databases">
        <authorList>
            <person name="de Groot N.N."/>
        </authorList>
    </citation>
    <scope>NUCLEOTIDE SEQUENCE [LARGE SCALE GENOMIC DNA]</scope>
    <source>
        <strain evidence="4 5">CGMCC 4.5681</strain>
    </source>
</reference>
<keyword evidence="2" id="KW-1133">Transmembrane helix</keyword>
<evidence type="ECO:0000313" key="4">
    <source>
        <dbReference type="EMBL" id="SDL63851.1"/>
    </source>
</evidence>
<feature type="transmembrane region" description="Helical" evidence="2">
    <location>
        <begin position="118"/>
        <end position="137"/>
    </location>
</feature>
<gene>
    <name evidence="4" type="ORF">SAMN05421874_125105</name>
</gene>
<evidence type="ECO:0000259" key="3">
    <source>
        <dbReference type="Pfam" id="PF14219"/>
    </source>
</evidence>
<name>A0A1G9LQ53_9ACTN</name>
<dbReference type="STRING" id="683260.SAMN05421874_125105"/>
<feature type="transmembrane region" description="Helical" evidence="2">
    <location>
        <begin position="24"/>
        <end position="53"/>
    </location>
</feature>